<dbReference type="PROSITE" id="PS00108">
    <property type="entry name" value="PROTEIN_KINASE_ST"/>
    <property type="match status" value="1"/>
</dbReference>
<evidence type="ECO:0000313" key="3">
    <source>
        <dbReference type="RefSeq" id="XP_039134223.1"/>
    </source>
</evidence>
<proteinExistence type="predicted"/>
<dbReference type="InterPro" id="IPR000719">
    <property type="entry name" value="Prot_kinase_dom"/>
</dbReference>
<dbReference type="PANTHER" id="PTHR48055:SF55">
    <property type="entry name" value="PROTEIN KINASE DOMAIN-CONTAINING PROTEIN"/>
    <property type="match status" value="1"/>
</dbReference>
<dbReference type="GeneID" id="120271613"/>
<dbReference type="GO" id="GO:0004672">
    <property type="term" value="F:protein kinase activity"/>
    <property type="evidence" value="ECO:0007669"/>
    <property type="project" value="InterPro"/>
</dbReference>
<dbReference type="GO" id="GO:0005524">
    <property type="term" value="F:ATP binding"/>
    <property type="evidence" value="ECO:0007669"/>
    <property type="project" value="InterPro"/>
</dbReference>
<feature type="domain" description="Protein kinase" evidence="1">
    <location>
        <begin position="1"/>
        <end position="129"/>
    </location>
</feature>
<accession>A0AB40C780</accession>
<dbReference type="Pfam" id="PF00069">
    <property type="entry name" value="Pkinase"/>
    <property type="match status" value="1"/>
</dbReference>
<dbReference type="GO" id="GO:0016020">
    <property type="term" value="C:membrane"/>
    <property type="evidence" value="ECO:0007669"/>
    <property type="project" value="TreeGrafter"/>
</dbReference>
<evidence type="ECO:0000259" key="1">
    <source>
        <dbReference type="PROSITE" id="PS50011"/>
    </source>
</evidence>
<organism evidence="2 3">
    <name type="scientific">Dioscorea cayennensis subsp. rotundata</name>
    <name type="common">White Guinea yam</name>
    <name type="synonym">Dioscorea rotundata</name>
    <dbReference type="NCBI Taxonomy" id="55577"/>
    <lineage>
        <taxon>Eukaryota</taxon>
        <taxon>Viridiplantae</taxon>
        <taxon>Streptophyta</taxon>
        <taxon>Embryophyta</taxon>
        <taxon>Tracheophyta</taxon>
        <taxon>Spermatophyta</taxon>
        <taxon>Magnoliopsida</taxon>
        <taxon>Liliopsida</taxon>
        <taxon>Dioscoreales</taxon>
        <taxon>Dioscoreaceae</taxon>
        <taxon>Dioscorea</taxon>
    </lineage>
</organism>
<name>A0AB40C780_DIOCR</name>
<reference evidence="3" key="1">
    <citation type="submission" date="2025-08" db="UniProtKB">
        <authorList>
            <consortium name="RefSeq"/>
        </authorList>
    </citation>
    <scope>IDENTIFICATION</scope>
</reference>
<sequence length="129" mass="14661">MHLIQRLNVAINVVDVLEYLHHSCQPPIVHYDMKPSNVLLDDDMNAHSLATSVGVIKGTNGYVPPEYDFGSKMSTMGDVYSYGILVLELLTRMRPVDESLKDDMIMRKFVETYAFPERIMEVIVDPTTI</sequence>
<dbReference type="RefSeq" id="XP_039134223.1">
    <property type="nucleotide sequence ID" value="XM_039278289.1"/>
</dbReference>
<dbReference type="InterPro" id="IPR011009">
    <property type="entry name" value="Kinase-like_dom_sf"/>
</dbReference>
<dbReference type="PROSITE" id="PS50011">
    <property type="entry name" value="PROTEIN_KINASE_DOM"/>
    <property type="match status" value="1"/>
</dbReference>
<evidence type="ECO:0000313" key="2">
    <source>
        <dbReference type="Proteomes" id="UP001515500"/>
    </source>
</evidence>
<protein>
    <submittedName>
        <fullName evidence="3">Probable LRR receptor-like serine/threonine-protein kinase At3g47570</fullName>
    </submittedName>
</protein>
<dbReference type="PANTHER" id="PTHR48055">
    <property type="entry name" value="LEUCINE-RICH REPEAT RECEPTOR PROTEIN KINASE EMS1"/>
    <property type="match status" value="1"/>
</dbReference>
<dbReference type="InterPro" id="IPR051564">
    <property type="entry name" value="LRR_receptor-like_kinase"/>
</dbReference>
<keyword evidence="2" id="KW-1185">Reference proteome</keyword>
<dbReference type="SUPFAM" id="SSF56112">
    <property type="entry name" value="Protein kinase-like (PK-like)"/>
    <property type="match status" value="1"/>
</dbReference>
<dbReference type="Gene3D" id="1.10.510.10">
    <property type="entry name" value="Transferase(Phosphotransferase) domain 1"/>
    <property type="match status" value="1"/>
</dbReference>
<dbReference type="AlphaFoldDB" id="A0AB40C780"/>
<gene>
    <name evidence="3" type="primary">LOC120271613</name>
</gene>
<dbReference type="InterPro" id="IPR008271">
    <property type="entry name" value="Ser/Thr_kinase_AS"/>
</dbReference>
<dbReference type="Proteomes" id="UP001515500">
    <property type="component" value="Chromosome 11"/>
</dbReference>